<evidence type="ECO:0000256" key="1">
    <source>
        <dbReference type="SAM" id="MobiDB-lite"/>
    </source>
</evidence>
<sequence>MISIFENCQGTKPFSVMKGWTILTCLPSTASIQFGKLARVSNFLAIDFHLSLSGSGMHSDRSTDHIAQQTTLTVLLIVETPRRKLLQFLFVGKHVLKKWTQVRDSYRKSLGKTKAAKKLGSGAVKVKAYVYSSQLQFLDKIFQERNTEDTLSQNIDDCGDDYSMFEKGEDPVEQVPSTSSDGAAEKPKSPFKKPVTKKRKMDPVELEMISALREPVNRHLSFFKGLLPSLENFNEINTIDFQMEVLKIVKNIRERKCQQQTQPSHNRHPPLCSSSVSQLQTEPQISAGQYYENTAHYLSSPNPSYSSYSVPMIVQIIFLI</sequence>
<dbReference type="AlphaFoldDB" id="A0A6G0U065"/>
<evidence type="ECO:0000313" key="3">
    <source>
        <dbReference type="Proteomes" id="UP000475862"/>
    </source>
</evidence>
<accession>A0A6G0U065</accession>
<dbReference type="Proteomes" id="UP000475862">
    <property type="component" value="Unassembled WGS sequence"/>
</dbReference>
<keyword evidence="3" id="KW-1185">Reference proteome</keyword>
<name>A0A6G0U065_APHGL</name>
<proteinExistence type="predicted"/>
<feature type="region of interest" description="Disordered" evidence="1">
    <location>
        <begin position="166"/>
        <end position="199"/>
    </location>
</feature>
<evidence type="ECO:0000313" key="2">
    <source>
        <dbReference type="EMBL" id="KAE9542485.1"/>
    </source>
</evidence>
<organism evidence="2 3">
    <name type="scientific">Aphis glycines</name>
    <name type="common">Soybean aphid</name>
    <dbReference type="NCBI Taxonomy" id="307491"/>
    <lineage>
        <taxon>Eukaryota</taxon>
        <taxon>Metazoa</taxon>
        <taxon>Ecdysozoa</taxon>
        <taxon>Arthropoda</taxon>
        <taxon>Hexapoda</taxon>
        <taxon>Insecta</taxon>
        <taxon>Pterygota</taxon>
        <taxon>Neoptera</taxon>
        <taxon>Paraneoptera</taxon>
        <taxon>Hemiptera</taxon>
        <taxon>Sternorrhyncha</taxon>
        <taxon>Aphidomorpha</taxon>
        <taxon>Aphidoidea</taxon>
        <taxon>Aphididae</taxon>
        <taxon>Aphidini</taxon>
        <taxon>Aphis</taxon>
        <taxon>Aphis</taxon>
    </lineage>
</organism>
<dbReference type="OrthoDB" id="10071528at2759"/>
<feature type="region of interest" description="Disordered" evidence="1">
    <location>
        <begin position="257"/>
        <end position="278"/>
    </location>
</feature>
<reference evidence="2 3" key="1">
    <citation type="submission" date="2019-08" db="EMBL/GenBank/DDBJ databases">
        <title>The genome of the soybean aphid Biotype 1, its phylome, world population structure and adaptation to the North American continent.</title>
        <authorList>
            <person name="Giordano R."/>
            <person name="Donthu R.K."/>
            <person name="Hernandez A.G."/>
            <person name="Wright C.L."/>
            <person name="Zimin A.V."/>
        </authorList>
    </citation>
    <scope>NUCLEOTIDE SEQUENCE [LARGE SCALE GENOMIC DNA]</scope>
    <source>
        <tissue evidence="2">Whole aphids</tissue>
    </source>
</reference>
<evidence type="ECO:0008006" key="4">
    <source>
        <dbReference type="Google" id="ProtNLM"/>
    </source>
</evidence>
<feature type="compositionally biased region" description="Basic residues" evidence="1">
    <location>
        <begin position="189"/>
        <end position="199"/>
    </location>
</feature>
<gene>
    <name evidence="2" type="ORF">AGLY_003346</name>
</gene>
<dbReference type="EMBL" id="VYZN01000010">
    <property type="protein sequence ID" value="KAE9542485.1"/>
    <property type="molecule type" value="Genomic_DNA"/>
</dbReference>
<comment type="caution">
    <text evidence="2">The sequence shown here is derived from an EMBL/GenBank/DDBJ whole genome shotgun (WGS) entry which is preliminary data.</text>
</comment>
<protein>
    <recommendedName>
        <fullName evidence="4">BESS domain-containing protein</fullName>
    </recommendedName>
</protein>